<dbReference type="PROSITE" id="PS00203">
    <property type="entry name" value="METALLOTHIONEIN_VRT"/>
    <property type="match status" value="1"/>
</dbReference>
<dbReference type="Pfam" id="PF00131">
    <property type="entry name" value="Metallothio"/>
    <property type="match status" value="1"/>
</dbReference>
<reference evidence="6" key="1">
    <citation type="submission" date="2025-08" db="UniProtKB">
        <authorList>
            <consortium name="RefSeq"/>
        </authorList>
    </citation>
    <scope>IDENTIFICATION</scope>
</reference>
<keyword evidence="2" id="KW-0479">Metal-binding</keyword>
<gene>
    <name evidence="6" type="primary">LOC101355582</name>
</gene>
<organism evidence="5 6">
    <name type="scientific">Trichechus manatus latirostris</name>
    <name type="common">Florida manatee</name>
    <dbReference type="NCBI Taxonomy" id="127582"/>
    <lineage>
        <taxon>Eukaryota</taxon>
        <taxon>Metazoa</taxon>
        <taxon>Chordata</taxon>
        <taxon>Craniata</taxon>
        <taxon>Vertebrata</taxon>
        <taxon>Euteleostomi</taxon>
        <taxon>Mammalia</taxon>
        <taxon>Eutheria</taxon>
        <taxon>Afrotheria</taxon>
        <taxon>Sirenia</taxon>
        <taxon>Trichechidae</taxon>
        <taxon>Trichechus</taxon>
    </lineage>
</organism>
<comment type="similarity">
    <text evidence="1">Belongs to the metallothionein superfamily. Type 1 family.</text>
</comment>
<evidence type="ECO:0000256" key="1">
    <source>
        <dbReference type="ARBA" id="ARBA00007283"/>
    </source>
</evidence>
<proteinExistence type="inferred from homology"/>
<dbReference type="Proteomes" id="UP000248480">
    <property type="component" value="Unplaced"/>
</dbReference>
<dbReference type="GO" id="GO:0006882">
    <property type="term" value="P:intracellular zinc ion homeostasis"/>
    <property type="evidence" value="ECO:0007669"/>
    <property type="project" value="TreeGrafter"/>
</dbReference>
<dbReference type="GO" id="GO:0071276">
    <property type="term" value="P:cellular response to cadmium ion"/>
    <property type="evidence" value="ECO:0007669"/>
    <property type="project" value="TreeGrafter"/>
</dbReference>
<dbReference type="Gene3D" id="4.10.10.10">
    <property type="entry name" value="Metallothionein Isoform II"/>
    <property type="match status" value="1"/>
</dbReference>
<evidence type="ECO:0000256" key="4">
    <source>
        <dbReference type="SAM" id="MobiDB-lite"/>
    </source>
</evidence>
<evidence type="ECO:0000256" key="2">
    <source>
        <dbReference type="ARBA" id="ARBA00022723"/>
    </source>
</evidence>
<dbReference type="GO" id="GO:0046872">
    <property type="term" value="F:metal ion binding"/>
    <property type="evidence" value="ECO:0007669"/>
    <property type="project" value="UniProtKB-KW"/>
</dbReference>
<keyword evidence="3" id="KW-0480">Metal-thiolate cluster</keyword>
<sequence>MDPNCSCATGDSCVCAGSCKCKECRCTSCKKSECGTFPGNLGAEQGPDSGLSRQEQVNDPASAHPLLPATDSKLELKALEMVESQPFILEGGNRCWCSRFLQRQPRPSVGCQMVLSHGFPPTVILRTILTLCMVLETDIPFP</sequence>
<accession>A0A2Y9QTC9</accession>
<dbReference type="STRING" id="127582.A0A2Y9QTC9"/>
<dbReference type="GeneID" id="101355582"/>
<dbReference type="PANTHER" id="PTHR23299">
    <property type="entry name" value="METALLOTHIONEIN"/>
    <property type="match status" value="1"/>
</dbReference>
<dbReference type="PANTHER" id="PTHR23299:SF22">
    <property type="entry name" value="METALLOTHIONEIN-1G"/>
    <property type="match status" value="1"/>
</dbReference>
<dbReference type="GO" id="GO:0005737">
    <property type="term" value="C:cytoplasm"/>
    <property type="evidence" value="ECO:0007669"/>
    <property type="project" value="TreeGrafter"/>
</dbReference>
<dbReference type="AlphaFoldDB" id="A0A2Y9QTC9"/>
<dbReference type="FunFam" id="4.10.10.10:FF:000002">
    <property type="entry name" value="Metallothionein"/>
    <property type="match status" value="1"/>
</dbReference>
<name>A0A2Y9QTC9_TRIMA</name>
<dbReference type="GO" id="GO:0005634">
    <property type="term" value="C:nucleus"/>
    <property type="evidence" value="ECO:0007669"/>
    <property type="project" value="TreeGrafter"/>
</dbReference>
<evidence type="ECO:0000313" key="6">
    <source>
        <dbReference type="RefSeq" id="XP_023582533.1"/>
    </source>
</evidence>
<protein>
    <submittedName>
        <fullName evidence="6">Uncharacterized protein LOC101355582 isoform X1</fullName>
    </submittedName>
</protein>
<dbReference type="InterPro" id="IPR000006">
    <property type="entry name" value="Metalthion_vert"/>
</dbReference>
<dbReference type="InterPro" id="IPR018064">
    <property type="entry name" value="Metalthion_vert_metal_BS"/>
</dbReference>
<dbReference type="InterPro" id="IPR017854">
    <property type="entry name" value="Metalthion_dom_sf"/>
</dbReference>
<dbReference type="GO" id="GO:0071294">
    <property type="term" value="P:cellular response to zinc ion"/>
    <property type="evidence" value="ECO:0007669"/>
    <property type="project" value="TreeGrafter"/>
</dbReference>
<feature type="region of interest" description="Disordered" evidence="4">
    <location>
        <begin position="37"/>
        <end position="65"/>
    </location>
</feature>
<dbReference type="GO" id="GO:0010273">
    <property type="term" value="P:detoxification of copper ion"/>
    <property type="evidence" value="ECO:0007669"/>
    <property type="project" value="TreeGrafter"/>
</dbReference>
<dbReference type="GO" id="GO:0071280">
    <property type="term" value="P:cellular response to copper ion"/>
    <property type="evidence" value="ECO:0007669"/>
    <property type="project" value="TreeGrafter"/>
</dbReference>
<dbReference type="InParanoid" id="A0A2Y9QTC9"/>
<evidence type="ECO:0000256" key="3">
    <source>
        <dbReference type="ARBA" id="ARBA00022851"/>
    </source>
</evidence>
<dbReference type="InterPro" id="IPR023587">
    <property type="entry name" value="Metalthion_dom_sf_vert"/>
</dbReference>
<dbReference type="RefSeq" id="XP_023582533.1">
    <property type="nucleotide sequence ID" value="XM_023726765.1"/>
</dbReference>
<dbReference type="SUPFAM" id="SSF57868">
    <property type="entry name" value="Metallothionein"/>
    <property type="match status" value="1"/>
</dbReference>
<keyword evidence="5" id="KW-1185">Reference proteome</keyword>
<evidence type="ECO:0000313" key="5">
    <source>
        <dbReference type="Proteomes" id="UP000248480"/>
    </source>
</evidence>